<proteinExistence type="predicted"/>
<feature type="region of interest" description="Disordered" evidence="1">
    <location>
        <begin position="395"/>
        <end position="418"/>
    </location>
</feature>
<organism evidence="2 3">
    <name type="scientific">Arabis nemorensis</name>
    <dbReference type="NCBI Taxonomy" id="586526"/>
    <lineage>
        <taxon>Eukaryota</taxon>
        <taxon>Viridiplantae</taxon>
        <taxon>Streptophyta</taxon>
        <taxon>Embryophyta</taxon>
        <taxon>Tracheophyta</taxon>
        <taxon>Spermatophyta</taxon>
        <taxon>Magnoliopsida</taxon>
        <taxon>eudicotyledons</taxon>
        <taxon>Gunneridae</taxon>
        <taxon>Pentapetalae</taxon>
        <taxon>rosids</taxon>
        <taxon>malvids</taxon>
        <taxon>Brassicales</taxon>
        <taxon>Brassicaceae</taxon>
        <taxon>Arabideae</taxon>
        <taxon>Arabis</taxon>
    </lineage>
</organism>
<dbReference type="InterPro" id="IPR009818">
    <property type="entry name" value="PAM2_motif"/>
</dbReference>
<name>A0A565AQW3_9BRAS</name>
<comment type="caution">
    <text evidence="2">The sequence shown here is derived from an EMBL/GenBank/DDBJ whole genome shotgun (WGS) entry which is preliminary data.</text>
</comment>
<sequence length="475" mass="51154">MDFEVFQVNDSVASADECITTDPVASPKDDVEEANVTTSKTQVNDPIAVVDEVETEKDDTLVHSLNVDNQTVEESALDEGWQEAYSKGRSGNGGGRKNRQKQTDSMKQRMSPLDRNLNGRQEVQKTTLRPSLRALKNAEIDLGKNLVKPQLKASGSAVATLASKSVSYKEVALAPPGTVLKPMLEKLEPDLERTETQIYRIPSASNGAESKSDTVMMLDLPNKGTELPSEKQESVESVEKVTSESEGDHHLGSCNGQKASDSGWKKLSATAEPYSPRGFLATNPHCSEATTGNSQSKVAEPIYRAGVSCGTHSPTYYSANHSNGVGIPSTMNPDAPEFVPRKSVQNGSQHVVGNASVSVDSSSCVKAEKNEAALNKQELARQILLSFIVKSAQKDVGPAPRKGRKTKGDLEDTSAKDSSAVTEMVYSREEKSVSKANETNGGEGFVIVAKKRRKNKQRLTNDVAGLYHQPSSVCA</sequence>
<feature type="region of interest" description="Disordered" evidence="1">
    <location>
        <begin position="220"/>
        <end position="262"/>
    </location>
</feature>
<accession>A0A565AQW3</accession>
<feature type="region of interest" description="Disordered" evidence="1">
    <location>
        <begin position="71"/>
        <end position="111"/>
    </location>
</feature>
<evidence type="ECO:0000313" key="3">
    <source>
        <dbReference type="Proteomes" id="UP000489600"/>
    </source>
</evidence>
<feature type="compositionally biased region" description="Basic and acidic residues" evidence="1">
    <location>
        <begin position="406"/>
        <end position="415"/>
    </location>
</feature>
<reference evidence="2" key="1">
    <citation type="submission" date="2019-07" db="EMBL/GenBank/DDBJ databases">
        <authorList>
            <person name="Dittberner H."/>
        </authorList>
    </citation>
    <scope>NUCLEOTIDE SEQUENCE [LARGE SCALE GENOMIC DNA]</scope>
</reference>
<dbReference type="Proteomes" id="UP000489600">
    <property type="component" value="Unassembled WGS sequence"/>
</dbReference>
<feature type="region of interest" description="Disordered" evidence="1">
    <location>
        <begin position="21"/>
        <end position="43"/>
    </location>
</feature>
<evidence type="ECO:0000313" key="2">
    <source>
        <dbReference type="EMBL" id="VVA91422.1"/>
    </source>
</evidence>
<evidence type="ECO:0000256" key="1">
    <source>
        <dbReference type="SAM" id="MobiDB-lite"/>
    </source>
</evidence>
<keyword evidence="3" id="KW-1185">Reference proteome</keyword>
<protein>
    <submittedName>
        <fullName evidence="2">Uncharacterized protein</fullName>
    </submittedName>
</protein>
<dbReference type="EMBL" id="CABITT030000001">
    <property type="protein sequence ID" value="VVA91422.1"/>
    <property type="molecule type" value="Genomic_DNA"/>
</dbReference>
<dbReference type="OrthoDB" id="1736364at2759"/>
<feature type="compositionally biased region" description="Basic and acidic residues" evidence="1">
    <location>
        <begin position="228"/>
        <end position="251"/>
    </location>
</feature>
<dbReference type="Pfam" id="PF07145">
    <property type="entry name" value="PAM2"/>
    <property type="match status" value="1"/>
</dbReference>
<dbReference type="AlphaFoldDB" id="A0A565AQW3"/>
<gene>
    <name evidence="2" type="ORF">ANE_LOCUS1867</name>
</gene>